<gene>
    <name evidence="2" type="ORF">T190115A13A_210036</name>
</gene>
<proteinExistence type="predicted"/>
<reference evidence="2 3" key="1">
    <citation type="submission" date="2024-05" db="EMBL/GenBank/DDBJ databases">
        <authorList>
            <person name="Duchaud E."/>
        </authorList>
    </citation>
    <scope>NUCLEOTIDE SEQUENCE [LARGE SCALE GENOMIC DNA]</scope>
    <source>
        <strain evidence="2">Ena-SAMPLE-TAB-13-05-2024-13:56:06:370-140305</strain>
    </source>
</reference>
<evidence type="ECO:0000256" key="1">
    <source>
        <dbReference type="SAM" id="Phobius"/>
    </source>
</evidence>
<protein>
    <submittedName>
        <fullName evidence="2">Uncharacterized protein</fullName>
    </submittedName>
</protein>
<dbReference type="EMBL" id="CAXJRC010000013">
    <property type="protein sequence ID" value="CAL2106382.1"/>
    <property type="molecule type" value="Genomic_DNA"/>
</dbReference>
<keyword evidence="1" id="KW-0812">Transmembrane</keyword>
<evidence type="ECO:0000313" key="2">
    <source>
        <dbReference type="EMBL" id="CAL2106382.1"/>
    </source>
</evidence>
<dbReference type="RefSeq" id="WP_348738155.1">
    <property type="nucleotide sequence ID" value="NZ_CAXJRC010000013.1"/>
</dbReference>
<accession>A0ABM9PL29</accession>
<organism evidence="2 3">
    <name type="scientific">Tenacibaculum vairaonense</name>
    <dbReference type="NCBI Taxonomy" id="3137860"/>
    <lineage>
        <taxon>Bacteria</taxon>
        <taxon>Pseudomonadati</taxon>
        <taxon>Bacteroidota</taxon>
        <taxon>Flavobacteriia</taxon>
        <taxon>Flavobacteriales</taxon>
        <taxon>Flavobacteriaceae</taxon>
        <taxon>Tenacibaculum</taxon>
    </lineage>
</organism>
<keyword evidence="1" id="KW-0472">Membrane</keyword>
<keyword evidence="1" id="KW-1133">Transmembrane helix</keyword>
<feature type="transmembrane region" description="Helical" evidence="1">
    <location>
        <begin position="108"/>
        <end position="126"/>
    </location>
</feature>
<evidence type="ECO:0000313" key="3">
    <source>
        <dbReference type="Proteomes" id="UP001497602"/>
    </source>
</evidence>
<dbReference type="Proteomes" id="UP001497602">
    <property type="component" value="Unassembled WGS sequence"/>
</dbReference>
<name>A0ABM9PL29_9FLAO</name>
<keyword evidence="3" id="KW-1185">Reference proteome</keyword>
<comment type="caution">
    <text evidence="2">The sequence shown here is derived from an EMBL/GenBank/DDBJ whole genome shotgun (WGS) entry which is preliminary data.</text>
</comment>
<sequence length="129" mass="15408">MKDDFKPPIQSRTTKELLEIVGAPKKWNPRTVSLANNELVNRGIEQKKIETAKYLNKKKERLKKNAKANEGYHILDFVFNPLPILVELLFSWELKKDGFDRKAKQQKYFWLSLLFLVFLFFIYFLFTSY</sequence>